<accession>A0ABV6EEG9</accession>
<reference evidence="1 2" key="1">
    <citation type="submission" date="2024-09" db="EMBL/GenBank/DDBJ databases">
        <authorList>
            <person name="Sun Q."/>
            <person name="Mori K."/>
        </authorList>
    </citation>
    <scope>NUCLEOTIDE SEQUENCE [LARGE SCALE GENOMIC DNA]</scope>
    <source>
        <strain evidence="1 2">CCM 8626</strain>
    </source>
</reference>
<name>A0ABV6EEG9_9GAMM</name>
<evidence type="ECO:0000313" key="2">
    <source>
        <dbReference type="Proteomes" id="UP001589792"/>
    </source>
</evidence>
<proteinExistence type="predicted"/>
<sequence length="102" mass="11791">MKQLKIHTVKFQDGIYIHTEKTDGFWMFLGEKIGWGYFTPQYHSPELSPEGCELCLTEIRAFSEGEPDSTRKIVDQFWDLEAALALEARAGIYADKYQVNQI</sequence>
<organism evidence="1 2">
    <name type="scientific">Serratia aquatilis</name>
    <dbReference type="NCBI Taxonomy" id="1737515"/>
    <lineage>
        <taxon>Bacteria</taxon>
        <taxon>Pseudomonadati</taxon>
        <taxon>Pseudomonadota</taxon>
        <taxon>Gammaproteobacteria</taxon>
        <taxon>Enterobacterales</taxon>
        <taxon>Yersiniaceae</taxon>
        <taxon>Serratia</taxon>
    </lineage>
</organism>
<dbReference type="Proteomes" id="UP001589792">
    <property type="component" value="Unassembled WGS sequence"/>
</dbReference>
<dbReference type="EMBL" id="JBHLXG010000010">
    <property type="protein sequence ID" value="MFC0227404.1"/>
    <property type="molecule type" value="Genomic_DNA"/>
</dbReference>
<evidence type="ECO:0000313" key="1">
    <source>
        <dbReference type="EMBL" id="MFC0227404.1"/>
    </source>
</evidence>
<evidence type="ECO:0008006" key="3">
    <source>
        <dbReference type="Google" id="ProtNLM"/>
    </source>
</evidence>
<keyword evidence="2" id="KW-1185">Reference proteome</keyword>
<protein>
    <recommendedName>
        <fullName evidence="3">Phage protein</fullName>
    </recommendedName>
</protein>
<comment type="caution">
    <text evidence="1">The sequence shown here is derived from an EMBL/GenBank/DDBJ whole genome shotgun (WGS) entry which is preliminary data.</text>
</comment>
<dbReference type="RefSeq" id="WP_380675920.1">
    <property type="nucleotide sequence ID" value="NZ_CP173186.1"/>
</dbReference>
<gene>
    <name evidence="1" type="ORF">ACFFJ3_12950</name>
</gene>